<name>A0A5A9ZHK6_9RHOB</name>
<comment type="caution">
    <text evidence="2">The sequence shown here is derived from an EMBL/GenBank/DDBJ whole genome shotgun (WGS) entry which is preliminary data.</text>
</comment>
<dbReference type="EMBL" id="VINQ01000004">
    <property type="protein sequence ID" value="KAA0916737.1"/>
    <property type="molecule type" value="Genomic_DNA"/>
</dbReference>
<protein>
    <submittedName>
        <fullName evidence="2">Pilus assembly protein</fullName>
    </submittedName>
</protein>
<accession>A0A5A9ZHK6</accession>
<evidence type="ECO:0000313" key="2">
    <source>
        <dbReference type="EMBL" id="KAA0916737.1"/>
    </source>
</evidence>
<dbReference type="Proteomes" id="UP000325291">
    <property type="component" value="Unassembled WGS sequence"/>
</dbReference>
<keyword evidence="3" id="KW-1185">Reference proteome</keyword>
<keyword evidence="1" id="KW-0812">Transmembrane</keyword>
<feature type="transmembrane region" description="Helical" evidence="1">
    <location>
        <begin position="20"/>
        <end position="42"/>
    </location>
</feature>
<dbReference type="AlphaFoldDB" id="A0A5A9ZHK6"/>
<evidence type="ECO:0000313" key="3">
    <source>
        <dbReference type="Proteomes" id="UP000325291"/>
    </source>
</evidence>
<sequence length="186" mass="21333">MLGRIITWLKAFRDETRGTVAVEAAIILPMVLWGLLGTFVYFEGYRQASINTKAANTIADMLSRETSDITPTYVDNTKDLFDHLAQTNDATKIRLSVVRWSDYHESFRVDWSQERGSGLTSLSHDDILGWESKLPQVPNQERVVLVETWSTYTPLFKIGMDPVEIRSFIFTRLRFSPQLKFCTDCS</sequence>
<organism evidence="2 3">
    <name type="scientific">Aquicoccus porphyridii</name>
    <dbReference type="NCBI Taxonomy" id="1852029"/>
    <lineage>
        <taxon>Bacteria</taxon>
        <taxon>Pseudomonadati</taxon>
        <taxon>Pseudomonadota</taxon>
        <taxon>Alphaproteobacteria</taxon>
        <taxon>Rhodobacterales</taxon>
        <taxon>Paracoccaceae</taxon>
        <taxon>Aquicoccus</taxon>
    </lineage>
</organism>
<dbReference type="RefSeq" id="WP_111365418.1">
    <property type="nucleotide sequence ID" value="NZ_VINQ01000004.1"/>
</dbReference>
<gene>
    <name evidence="2" type="ORF">FLO80_07915</name>
</gene>
<keyword evidence="1" id="KW-1133">Transmembrane helix</keyword>
<proteinExistence type="predicted"/>
<evidence type="ECO:0000256" key="1">
    <source>
        <dbReference type="SAM" id="Phobius"/>
    </source>
</evidence>
<keyword evidence="1" id="KW-0472">Membrane</keyword>
<reference evidence="2 3" key="1">
    <citation type="submission" date="2019-07" db="EMBL/GenBank/DDBJ databases">
        <title>Aquicoccus porphyridii gen. nov., sp. nov., isolated from a small marine red alga, Porphyridium marinum.</title>
        <authorList>
            <person name="Liu L."/>
        </authorList>
    </citation>
    <scope>NUCLEOTIDE SEQUENCE [LARGE SCALE GENOMIC DNA]</scope>
    <source>
        <strain evidence="2 3">L1 8-17</strain>
    </source>
</reference>